<dbReference type="AlphaFoldDB" id="A0A4P8L4P8"/>
<dbReference type="Pfam" id="PF00581">
    <property type="entry name" value="Rhodanese"/>
    <property type="match status" value="1"/>
</dbReference>
<evidence type="ECO:0000259" key="1">
    <source>
        <dbReference type="PROSITE" id="PS50206"/>
    </source>
</evidence>
<dbReference type="SUPFAM" id="SSF52821">
    <property type="entry name" value="Rhodanese/Cell cycle control phosphatase"/>
    <property type="match status" value="1"/>
</dbReference>
<dbReference type="PROSITE" id="PS50206">
    <property type="entry name" value="RHODANESE_3"/>
    <property type="match status" value="1"/>
</dbReference>
<evidence type="ECO:0000313" key="3">
    <source>
        <dbReference type="Proteomes" id="UP000298602"/>
    </source>
</evidence>
<dbReference type="InterPro" id="IPR001763">
    <property type="entry name" value="Rhodanese-like_dom"/>
</dbReference>
<dbReference type="Proteomes" id="UP000298602">
    <property type="component" value="Chromosome"/>
</dbReference>
<keyword evidence="3" id="KW-1185">Reference proteome</keyword>
<organism evidence="2 3">
    <name type="scientific">Desulfoglaeba alkanexedens ALDC</name>
    <dbReference type="NCBI Taxonomy" id="980445"/>
    <lineage>
        <taxon>Bacteria</taxon>
        <taxon>Pseudomonadati</taxon>
        <taxon>Thermodesulfobacteriota</taxon>
        <taxon>Syntrophobacteria</taxon>
        <taxon>Syntrophobacterales</taxon>
        <taxon>Syntrophobacteraceae</taxon>
        <taxon>Desulfoglaeba</taxon>
    </lineage>
</organism>
<dbReference type="InterPro" id="IPR036873">
    <property type="entry name" value="Rhodanese-like_dom_sf"/>
</dbReference>
<name>A0A4P8L4P8_9BACT</name>
<accession>A0A4P8L4P8</accession>
<reference evidence="2 3" key="1">
    <citation type="submission" date="2019-05" db="EMBL/GenBank/DDBJ databases">
        <title>The Complete Genome Sequence of the n-alkane-degrading Desulfoglaeba alkanexedens ALDC reveals multiple alkylsuccinate synthase gene clusters.</title>
        <authorList>
            <person name="Callaghan A.V."/>
            <person name="Davidova I.A."/>
            <person name="Duncan K.E."/>
            <person name="Morris B."/>
            <person name="McInerney M.J."/>
        </authorList>
    </citation>
    <scope>NUCLEOTIDE SEQUENCE [LARGE SCALE GENOMIC DNA]</scope>
    <source>
        <strain evidence="2 3">ALDC</strain>
    </source>
</reference>
<dbReference type="OrthoDB" id="9807812at2"/>
<sequence length="153" mass="17794">MSSARPVKQHKPKGEKMSNWDELLRSMTFDFFASGGHKIEMENLLATKDAIFLDVRSRQEWESLQIRLEHHIRVLWIPIDEIPNRHNEIPRDKTVGVFCSAGTRSTIVYMYLRSLGYENVRITASNYDAITSQLLPGKLYKAIGNHKIEQERH</sequence>
<proteinExistence type="predicted"/>
<dbReference type="KEGG" id="dax:FDQ92_07420"/>
<dbReference type="PANTHER" id="PTHR43031:SF1">
    <property type="entry name" value="PYRIDINE NUCLEOTIDE-DISULPHIDE OXIDOREDUCTASE"/>
    <property type="match status" value="1"/>
</dbReference>
<evidence type="ECO:0000313" key="2">
    <source>
        <dbReference type="EMBL" id="QCQ22015.1"/>
    </source>
</evidence>
<dbReference type="Gene3D" id="3.40.250.10">
    <property type="entry name" value="Rhodanese-like domain"/>
    <property type="match status" value="1"/>
</dbReference>
<dbReference type="CDD" id="cd00158">
    <property type="entry name" value="RHOD"/>
    <property type="match status" value="1"/>
</dbReference>
<dbReference type="SMART" id="SM00450">
    <property type="entry name" value="RHOD"/>
    <property type="match status" value="1"/>
</dbReference>
<dbReference type="PANTHER" id="PTHR43031">
    <property type="entry name" value="FAD-DEPENDENT OXIDOREDUCTASE"/>
    <property type="match status" value="1"/>
</dbReference>
<dbReference type="EMBL" id="CP040098">
    <property type="protein sequence ID" value="QCQ22015.1"/>
    <property type="molecule type" value="Genomic_DNA"/>
</dbReference>
<feature type="domain" description="Rhodanese" evidence="1">
    <location>
        <begin position="46"/>
        <end position="139"/>
    </location>
</feature>
<dbReference type="InterPro" id="IPR050229">
    <property type="entry name" value="GlpE_sulfurtransferase"/>
</dbReference>
<protein>
    <submittedName>
        <fullName evidence="2">Rhodanese-like domain-containing protein</fullName>
    </submittedName>
</protein>
<gene>
    <name evidence="2" type="ORF">FDQ92_07420</name>
</gene>
<reference evidence="2 3" key="2">
    <citation type="submission" date="2019-05" db="EMBL/GenBank/DDBJ databases">
        <authorList>
            <person name="Suflita J.M."/>
            <person name="Marks C.R."/>
        </authorList>
    </citation>
    <scope>NUCLEOTIDE SEQUENCE [LARGE SCALE GENOMIC DNA]</scope>
    <source>
        <strain evidence="2 3">ALDC</strain>
    </source>
</reference>